<feature type="compositionally biased region" description="Polar residues" evidence="4">
    <location>
        <begin position="110"/>
        <end position="121"/>
    </location>
</feature>
<evidence type="ECO:0000313" key="7">
    <source>
        <dbReference type="Proteomes" id="UP000243975"/>
    </source>
</evidence>
<evidence type="ECO:0000256" key="3">
    <source>
        <dbReference type="ARBA" id="ARBA00023242"/>
    </source>
</evidence>
<evidence type="ECO:0000259" key="5">
    <source>
        <dbReference type="Pfam" id="PF07842"/>
    </source>
</evidence>
<comment type="similarity">
    <text evidence="2">Belongs to the GCF family.</text>
</comment>
<organism evidence="6 7">
    <name type="scientific">Cynara cardunculus var. scolymus</name>
    <name type="common">Globe artichoke</name>
    <name type="synonym">Cynara scolymus</name>
    <dbReference type="NCBI Taxonomy" id="59895"/>
    <lineage>
        <taxon>Eukaryota</taxon>
        <taxon>Viridiplantae</taxon>
        <taxon>Streptophyta</taxon>
        <taxon>Embryophyta</taxon>
        <taxon>Tracheophyta</taxon>
        <taxon>Spermatophyta</taxon>
        <taxon>Magnoliopsida</taxon>
        <taxon>eudicotyledons</taxon>
        <taxon>Gunneridae</taxon>
        <taxon>Pentapetalae</taxon>
        <taxon>asterids</taxon>
        <taxon>campanulids</taxon>
        <taxon>Asterales</taxon>
        <taxon>Asteraceae</taxon>
        <taxon>Carduoideae</taxon>
        <taxon>Cardueae</taxon>
        <taxon>Carduinae</taxon>
        <taxon>Cynara</taxon>
    </lineage>
</organism>
<feature type="compositionally biased region" description="Basic and acidic residues" evidence="4">
    <location>
        <begin position="98"/>
        <end position="109"/>
    </location>
</feature>
<dbReference type="STRING" id="59895.A0A103XV85"/>
<evidence type="ECO:0000256" key="1">
    <source>
        <dbReference type="ARBA" id="ARBA00004123"/>
    </source>
</evidence>
<reference evidence="6 7" key="1">
    <citation type="journal article" date="2016" name="Sci. Rep.">
        <title>The genome sequence of the outbreeding globe artichoke constructed de novo incorporating a phase-aware low-pass sequencing strategy of F1 progeny.</title>
        <authorList>
            <person name="Scaglione D."/>
            <person name="Reyes-Chin-Wo S."/>
            <person name="Acquadro A."/>
            <person name="Froenicke L."/>
            <person name="Portis E."/>
            <person name="Beitel C."/>
            <person name="Tirone M."/>
            <person name="Mauro R."/>
            <person name="Lo Monaco A."/>
            <person name="Mauromicale G."/>
            <person name="Faccioli P."/>
            <person name="Cattivelli L."/>
            <person name="Rieseberg L."/>
            <person name="Michelmore R."/>
            <person name="Lanteri S."/>
        </authorList>
    </citation>
    <scope>NUCLEOTIDE SEQUENCE [LARGE SCALE GENOMIC DNA]</scope>
    <source>
        <strain evidence="6">2C</strain>
    </source>
</reference>
<feature type="compositionally biased region" description="Polar residues" evidence="4">
    <location>
        <begin position="60"/>
        <end position="77"/>
    </location>
</feature>
<dbReference type="InterPro" id="IPR012890">
    <property type="entry name" value="GCFC2-like"/>
</dbReference>
<protein>
    <submittedName>
        <fullName evidence="6">GC-rich sequence DNA-binding factor</fullName>
    </submittedName>
</protein>
<feature type="region of interest" description="Disordered" evidence="4">
    <location>
        <begin position="1"/>
        <end position="187"/>
    </location>
</feature>
<evidence type="ECO:0000313" key="6">
    <source>
        <dbReference type="EMBL" id="KVH97523.1"/>
    </source>
</evidence>
<comment type="caution">
    <text evidence="6">The sequence shown here is derived from an EMBL/GenBank/DDBJ whole genome shotgun (WGS) entry which is preliminary data.</text>
</comment>
<name>A0A103XV85_CYNCS</name>
<feature type="compositionally biased region" description="Low complexity" evidence="4">
    <location>
        <begin position="36"/>
        <end position="52"/>
    </location>
</feature>
<keyword evidence="3" id="KW-0539">Nucleus</keyword>
<dbReference type="Pfam" id="PF07842">
    <property type="entry name" value="GCFC"/>
    <property type="match status" value="1"/>
</dbReference>
<feature type="compositionally biased region" description="Basic and acidic residues" evidence="4">
    <location>
        <begin position="166"/>
        <end position="175"/>
    </location>
</feature>
<dbReference type="Proteomes" id="UP000243975">
    <property type="component" value="Unassembled WGS sequence"/>
</dbReference>
<accession>A0A103XV85</accession>
<sequence>MSSRVRNFRRRAEEDDNDDEEKEKMATPATTKKYQSKPATTTLKPKKPSLLSFADDESTDTTTPVPRNRPSNPNKQPSSSRLSKPSSLSSLSSHKLISAKDRNSAKERTSSASSLPSNVQPQAGVYTKEALLELQKNTKTLGSSTSRPRPPPSEPIIVLKGMVKPVIDDSSRNTKEEDEESGRDETMNRLGSIGLGVKVGKGGNLDGGVIPDQAMIDAIRAKRERLRQSRAAAPDYISLDGGSNHGEAEGLSDEEPEFQGRIALIGERSQGKKGVFEDVLVDVSKTTVRKESEVIASDDGVEDEEDEEDKMWEEEQFRKGLGKRMDEGVVVRGASSSNVPTTVQNVQQKVVYPTVPVSTYPSINGGPTIGGSLGWSLGSDTMSISQQDALSKKALDESVRRLKVCIYVSEAKLHLELHIIRLGGKFGATEDCGPSSSETYGRTLTSLTKTDENLSDSLMKVTALENALTAAGEKFIFMQKLRDYVSVICDFLQKLFLYIVLMSLLFSTDVWSISYNAKADMIFFFQIQDKAPFIEELEYQMQKLHKVRAEANLERRAADGDDELVEIEASVNAAMAVFNKGGSTSSMVEAASSAAQAALTALRESRNLPVKLDELGRDVNLQKRLDMKRRAESRQRRKAQSESKRMSSMETDSLHRTVEGESSTDESDGESTAYESNRDQLLQIAGQIFSDAAEEFSQLSAVKEKFEMWKKDYSSSYKDAYMSLSIPAIFSPYVRLELLKWDPLHEDSDFIDMQWHELLFNYGLPEDESQINSDDADVNLVPDLVEKVAIPILQHEIAHCWDMLSTKETKCAVAATNLVFRYVPHSSKSVPTWNTLVLKAVPNAARFAAYRFGMSVRLMRNICLWNNVLSTSILEKLALDELLSGKILPHLRSIQSNIHDAITRTERIVASMSGMWTGPGVTGERSLRLQPMVDYLLVLGRILEKRQSSSGTNGLARRLKKMLVELNEYDHARQVSRTFNLKEAL</sequence>
<dbReference type="InterPro" id="IPR022783">
    <property type="entry name" value="GCFC_dom"/>
</dbReference>
<feature type="domain" description="GCF C-terminal" evidence="5">
    <location>
        <begin position="699"/>
        <end position="828"/>
    </location>
</feature>
<feature type="compositionally biased region" description="Low complexity" evidence="4">
    <location>
        <begin position="78"/>
        <end position="96"/>
    </location>
</feature>
<dbReference type="AlphaFoldDB" id="A0A103XV85"/>
<feature type="region of interest" description="Disordered" evidence="4">
    <location>
        <begin position="236"/>
        <end position="255"/>
    </location>
</feature>
<dbReference type="OMA" id="MKNICLW"/>
<dbReference type="Gramene" id="KVH97523">
    <property type="protein sequence ID" value="KVH97523"/>
    <property type="gene ID" value="Ccrd_000369"/>
</dbReference>
<dbReference type="GO" id="GO:0003677">
    <property type="term" value="F:DNA binding"/>
    <property type="evidence" value="ECO:0007669"/>
    <property type="project" value="UniProtKB-KW"/>
</dbReference>
<dbReference type="PANTHER" id="PTHR12214:SF0">
    <property type="entry name" value="LD29489P"/>
    <property type="match status" value="1"/>
</dbReference>
<dbReference type="EMBL" id="LEKV01003828">
    <property type="protein sequence ID" value="KVH97523.1"/>
    <property type="molecule type" value="Genomic_DNA"/>
</dbReference>
<comment type="subcellular location">
    <subcellularLocation>
        <location evidence="1">Nucleus</location>
    </subcellularLocation>
</comment>
<evidence type="ECO:0000256" key="2">
    <source>
        <dbReference type="ARBA" id="ARBA00010801"/>
    </source>
</evidence>
<feature type="region of interest" description="Disordered" evidence="4">
    <location>
        <begin position="623"/>
        <end position="675"/>
    </location>
</feature>
<dbReference type="GO" id="GO:0005634">
    <property type="term" value="C:nucleus"/>
    <property type="evidence" value="ECO:0007669"/>
    <property type="project" value="UniProtKB-SubCell"/>
</dbReference>
<feature type="compositionally biased region" description="Basic and acidic residues" evidence="4">
    <location>
        <begin position="623"/>
        <end position="659"/>
    </location>
</feature>
<dbReference type="PANTHER" id="PTHR12214">
    <property type="entry name" value="GC-RICH SEQUENCE DNA-BINDING FACTOR"/>
    <property type="match status" value="1"/>
</dbReference>
<evidence type="ECO:0000256" key="4">
    <source>
        <dbReference type="SAM" id="MobiDB-lite"/>
    </source>
</evidence>
<keyword evidence="6" id="KW-0238">DNA-binding</keyword>
<dbReference type="GO" id="GO:0000398">
    <property type="term" value="P:mRNA splicing, via spliceosome"/>
    <property type="evidence" value="ECO:0007669"/>
    <property type="project" value="InterPro"/>
</dbReference>
<gene>
    <name evidence="6" type="ORF">Ccrd_000369</name>
</gene>
<proteinExistence type="inferred from homology"/>
<keyword evidence="7" id="KW-1185">Reference proteome</keyword>